<dbReference type="Proteomes" id="UP001239213">
    <property type="component" value="Unassembled WGS sequence"/>
</dbReference>
<evidence type="ECO:0000259" key="2">
    <source>
        <dbReference type="Pfam" id="PF17390"/>
    </source>
</evidence>
<evidence type="ECO:0000313" key="4">
    <source>
        <dbReference type="Proteomes" id="UP001239213"/>
    </source>
</evidence>
<reference evidence="3" key="1">
    <citation type="submission" date="2016-11" db="EMBL/GenBank/DDBJ databases">
        <title>The genome sequence of Colletotrichum cuscutae.</title>
        <authorList>
            <person name="Baroncelli R."/>
        </authorList>
    </citation>
    <scope>NUCLEOTIDE SEQUENCE</scope>
    <source>
        <strain evidence="3">IMI 304802</strain>
    </source>
</reference>
<feature type="domain" description="Alpha-L-rhamnosidase C-terminal" evidence="2">
    <location>
        <begin position="820"/>
        <end position="875"/>
    </location>
</feature>
<dbReference type="GO" id="GO:0003824">
    <property type="term" value="F:catalytic activity"/>
    <property type="evidence" value="ECO:0007669"/>
    <property type="project" value="UniProtKB-ARBA"/>
</dbReference>
<dbReference type="EMBL" id="MPDP01000113">
    <property type="protein sequence ID" value="KAK1479595.1"/>
    <property type="molecule type" value="Genomic_DNA"/>
</dbReference>
<dbReference type="GO" id="GO:0005975">
    <property type="term" value="P:carbohydrate metabolic process"/>
    <property type="evidence" value="ECO:0007669"/>
    <property type="project" value="InterPro"/>
</dbReference>
<name>A0AAI9VA58_9PEZI</name>
<evidence type="ECO:0000259" key="1">
    <source>
        <dbReference type="Pfam" id="PF17389"/>
    </source>
</evidence>
<dbReference type="Pfam" id="PF17390">
    <property type="entry name" value="Bac_rhamnosid_C"/>
    <property type="match status" value="1"/>
</dbReference>
<dbReference type="Pfam" id="PF17389">
    <property type="entry name" value="Bac_rhamnosid6H"/>
    <property type="match status" value="1"/>
</dbReference>
<gene>
    <name evidence="3" type="ORF">CCUS01_04724</name>
</gene>
<dbReference type="InterPro" id="IPR035396">
    <property type="entry name" value="Bac_rhamnosid6H"/>
</dbReference>
<dbReference type="InterPro" id="IPR012341">
    <property type="entry name" value="6hp_glycosidase-like_sf"/>
</dbReference>
<accession>A0AAI9VA58</accession>
<sequence>MTLISTRDEDNHCSARLPMARAVMLSVARVATAEMFVFDETFVHWVPEVGMAVSRLLLALAAGAVGVVANASSLNSTTRSFTAKGIATGTAAQLQTSPFAPFTLSPEIPLATLDYGAERAGYPIFEVSALSAPAQIEVKYTEHFDGLDHPFGDGPYTFSNQLSNSFRVETFNITSVGRVQSPLIQGGQKWQSIRLLTNSTVSFSSVGFEATIDTIEPEKLPGHFESDDEILNEVWKLGARAATAACFDKGTQTTIWEVTEENGVFARSTRPSVTYKGTTWSNYTLEFETKIERGGSWWVTGGVIAGNGYTMLLTGELPESSTFANVNNTLTPPNTISLAYGPDFVNQTTLTSYLLDVFEVPFTVKENEWYRIKASMAHTGHLAVSINDTQILNISRSDYPWALSSGIVSYTGSPDFSGSFGFGAYQDQAAYFKNVHVYDTANGSTLYSNTLTGNAEDILAEYGTQANSEAACLDGPKRDRLIWLGDFYHTARIIAVSTSKTEQARGTLQLLLDSQIANGQMNISPNLGYNLSSVADALAPAGSFGLQDYQLLGLMAFNDHVRLTNDLEWARSTWPRWQGVLDWLLPQINSTTGLLTFDGGFAFTGPADGGSAIGCEAVQTLNGAADVADALNDTASATRYRDAATSLATAINERLWNEEAGAYGLSPADLDGISVAATAFCITSGVANATRASRSLDAVSRLKLGPGYKDTSAVSSNDSSVNISPNTNGFLLEALFVGNETQAAKELMESLWGAMLPGDTTAAQNKSAVGASWEYVNAATQQPGLGLFTSLSHPWGGAATYVLTEWAAGLRAATGVDGFGYRNWVVSPASGVEMGLKRASAKVVTAFEGELSVEWRVRDGGIGVTIRAPVGTQGQFVYGNESIVLHGRSEYQFTVDASLDNGIV</sequence>
<dbReference type="PANTHER" id="PTHR34987">
    <property type="entry name" value="C, PUTATIVE (AFU_ORTHOLOGUE AFUA_3G02880)-RELATED"/>
    <property type="match status" value="1"/>
</dbReference>
<dbReference type="Gene3D" id="2.60.420.10">
    <property type="entry name" value="Maltose phosphorylase, domain 3"/>
    <property type="match status" value="1"/>
</dbReference>
<feature type="domain" description="Alpha-L-rhamnosidase six-hairpin glycosidase" evidence="1">
    <location>
        <begin position="459"/>
        <end position="685"/>
    </location>
</feature>
<organism evidence="3 4">
    <name type="scientific">Colletotrichum cuscutae</name>
    <dbReference type="NCBI Taxonomy" id="1209917"/>
    <lineage>
        <taxon>Eukaryota</taxon>
        <taxon>Fungi</taxon>
        <taxon>Dikarya</taxon>
        <taxon>Ascomycota</taxon>
        <taxon>Pezizomycotina</taxon>
        <taxon>Sordariomycetes</taxon>
        <taxon>Hypocreomycetidae</taxon>
        <taxon>Glomerellales</taxon>
        <taxon>Glomerellaceae</taxon>
        <taxon>Colletotrichum</taxon>
        <taxon>Colletotrichum acutatum species complex</taxon>
    </lineage>
</organism>
<protein>
    <submittedName>
        <fullName evidence="3">RhaA is able to hydrolyze alpha-1</fullName>
    </submittedName>
</protein>
<proteinExistence type="predicted"/>
<dbReference type="InterPro" id="IPR008928">
    <property type="entry name" value="6-hairpin_glycosidase_sf"/>
</dbReference>
<comment type="caution">
    <text evidence="3">The sequence shown here is derived from an EMBL/GenBank/DDBJ whole genome shotgun (WGS) entry which is preliminary data.</text>
</comment>
<keyword evidence="4" id="KW-1185">Reference proteome</keyword>
<dbReference type="SUPFAM" id="SSF48208">
    <property type="entry name" value="Six-hairpin glycosidases"/>
    <property type="match status" value="1"/>
</dbReference>
<evidence type="ECO:0000313" key="3">
    <source>
        <dbReference type="EMBL" id="KAK1479595.1"/>
    </source>
</evidence>
<dbReference type="PANTHER" id="PTHR34987:SF4">
    <property type="entry name" value="ALPHA-L-RHAMNOSIDASE C-TERMINAL DOMAIN-CONTAINING PROTEIN"/>
    <property type="match status" value="1"/>
</dbReference>
<dbReference type="Gene3D" id="2.60.120.560">
    <property type="entry name" value="Exo-inulinase, domain 1"/>
    <property type="match status" value="1"/>
</dbReference>
<dbReference type="Gene3D" id="1.50.10.10">
    <property type="match status" value="1"/>
</dbReference>
<dbReference type="InterPro" id="IPR035398">
    <property type="entry name" value="Bac_rhamnosid_C"/>
</dbReference>
<dbReference type="AlphaFoldDB" id="A0AAI9VA58"/>